<accession>A0AAD9WUU6</accession>
<proteinExistence type="predicted"/>
<dbReference type="AlphaFoldDB" id="A0AAD9WUU6"/>
<protein>
    <submittedName>
        <fullName evidence="2">Uncharacterized protein</fullName>
    </submittedName>
</protein>
<feature type="region of interest" description="Disordered" evidence="1">
    <location>
        <begin position="44"/>
        <end position="66"/>
    </location>
</feature>
<evidence type="ECO:0000313" key="3">
    <source>
        <dbReference type="Proteomes" id="UP001280121"/>
    </source>
</evidence>
<evidence type="ECO:0000313" key="2">
    <source>
        <dbReference type="EMBL" id="KAK2644011.1"/>
    </source>
</evidence>
<name>A0AAD9WUU6_9ROSI</name>
<organism evidence="2 3">
    <name type="scientific">Dipteronia dyeriana</name>
    <dbReference type="NCBI Taxonomy" id="168575"/>
    <lineage>
        <taxon>Eukaryota</taxon>
        <taxon>Viridiplantae</taxon>
        <taxon>Streptophyta</taxon>
        <taxon>Embryophyta</taxon>
        <taxon>Tracheophyta</taxon>
        <taxon>Spermatophyta</taxon>
        <taxon>Magnoliopsida</taxon>
        <taxon>eudicotyledons</taxon>
        <taxon>Gunneridae</taxon>
        <taxon>Pentapetalae</taxon>
        <taxon>rosids</taxon>
        <taxon>malvids</taxon>
        <taxon>Sapindales</taxon>
        <taxon>Sapindaceae</taxon>
        <taxon>Hippocastanoideae</taxon>
        <taxon>Acereae</taxon>
        <taxon>Dipteronia</taxon>
    </lineage>
</organism>
<feature type="non-terminal residue" evidence="2">
    <location>
        <position position="88"/>
    </location>
</feature>
<keyword evidence="3" id="KW-1185">Reference proteome</keyword>
<evidence type="ECO:0000256" key="1">
    <source>
        <dbReference type="SAM" id="MobiDB-lite"/>
    </source>
</evidence>
<sequence length="88" mass="9443">MFCIVAPYHIDAPMVFRVHVHVADGIQFVRDINNSLAADEASVVDRNDDAASDTKSPPLGGSCNASNVENRVSTKIDVLIIDVDTSDS</sequence>
<dbReference type="EMBL" id="JANJYI010000006">
    <property type="protein sequence ID" value="KAK2644011.1"/>
    <property type="molecule type" value="Genomic_DNA"/>
</dbReference>
<gene>
    <name evidence="2" type="ORF">Ddye_019206</name>
</gene>
<comment type="caution">
    <text evidence="2">The sequence shown here is derived from an EMBL/GenBank/DDBJ whole genome shotgun (WGS) entry which is preliminary data.</text>
</comment>
<reference evidence="2" key="1">
    <citation type="journal article" date="2023" name="Plant J.">
        <title>Genome sequences and population genomics provide insights into the demographic history, inbreeding, and mutation load of two 'living fossil' tree species of Dipteronia.</title>
        <authorList>
            <person name="Feng Y."/>
            <person name="Comes H.P."/>
            <person name="Chen J."/>
            <person name="Zhu S."/>
            <person name="Lu R."/>
            <person name="Zhang X."/>
            <person name="Li P."/>
            <person name="Qiu J."/>
            <person name="Olsen K.M."/>
            <person name="Qiu Y."/>
        </authorList>
    </citation>
    <scope>NUCLEOTIDE SEQUENCE</scope>
    <source>
        <strain evidence="2">KIB01</strain>
    </source>
</reference>
<dbReference type="Proteomes" id="UP001280121">
    <property type="component" value="Unassembled WGS sequence"/>
</dbReference>